<sequence length="956" mass="104729">MSEYWKSTPKYWCKHCSVFVRDTGLERANHESTGKHQGAIKRSLRDLHRNADQKERDKERAKREVDRLNGVVSGSSAGASGASKSATKPSGGAYGAPPQQASQADRRKQLEQLAELGVSIPTELRGNMAMVGEWTVTSTKVIEEADADGKDPSLAEGRATGRMPSSTPCSEGASPDANVKVEDSQEEQPAEAALAAVKQELSPPIKDEPADGPGLSPTVESAPAADNRSSSLRHLHYTHHCPYVMAGDLITPGLIPSLPRYLERRNEEYKALRHSWINGTSRYPSPPPSWPPNRCMLTSLAPELLVMICRPLYQADLFHLALTCRRLVAVTIDLLYRRDISDFDCLALRWACAFGIVPTLERTLSYGAPPSHIFKADSHVQCPWRIDRPGFSSASRRVASDTPLCTAILASDPEIVRLLIEHGADVNAKDPSFPPGGDLHLRLCEPGSPQIVRQLLDAGADPNQHTLVGVFLRTRNRAGPGATPLLLAMQSAVPAETVELLLEHGADPVKIAMRLLVAHGGAHELSYISGNMEPRSPLPMLYRHWGHPQVVEVLELFIANGADITSWAQRVIPPMLSVIWWAQALTPFSVGDHLPDKTLAATDQVCKVITLLAEATLDRDHDESTQSTQKSTIIDAVVPVSAEDQGIPLSRKGQTALRWMCRLPDSKDNLRIIRLLLKYGADMNSSDDYGRTALHHASAFSSGDRVRELVGFLGGPAGSGLVIDAADERGWTPLHYACFFGLWINLENQMFPARLLLENGATVSTRTKDGWTPLSLAALTANDGLVDLLLDYGAGADDLFIPREDETQTPLATIGRIVFHDCAPYSWPGPCPELQPMKAALAGFKARTVALLNRRLGVEVVLPPVLQTPRLPPDHQFQERYREPFPTFRADRADHPLGISSEARDDATSSDFEKDIDRLLTKLDSAGLEALVMAPPRPEDMNLSWSGTPRRWVPMQ</sequence>
<protein>
    <submittedName>
        <fullName evidence="1">Ankyrin repeat-containing domain protein</fullName>
    </submittedName>
</protein>
<evidence type="ECO:0000313" key="2">
    <source>
        <dbReference type="Proteomes" id="UP000724584"/>
    </source>
</evidence>
<gene>
    <name evidence="1" type="ORF">F5144DRAFT_639868</name>
</gene>
<dbReference type="Proteomes" id="UP000724584">
    <property type="component" value="Unassembled WGS sequence"/>
</dbReference>
<keyword evidence="2" id="KW-1185">Reference proteome</keyword>
<dbReference type="EMBL" id="JAGIZQ010000002">
    <property type="protein sequence ID" value="KAH6640289.1"/>
    <property type="molecule type" value="Genomic_DNA"/>
</dbReference>
<organism evidence="1 2">
    <name type="scientific">Chaetomium tenue</name>
    <dbReference type="NCBI Taxonomy" id="1854479"/>
    <lineage>
        <taxon>Eukaryota</taxon>
        <taxon>Fungi</taxon>
        <taxon>Dikarya</taxon>
        <taxon>Ascomycota</taxon>
        <taxon>Pezizomycotina</taxon>
        <taxon>Sordariomycetes</taxon>
        <taxon>Sordariomycetidae</taxon>
        <taxon>Sordariales</taxon>
        <taxon>Chaetomiaceae</taxon>
        <taxon>Chaetomium</taxon>
    </lineage>
</organism>
<comment type="caution">
    <text evidence="1">The sequence shown here is derived from an EMBL/GenBank/DDBJ whole genome shotgun (WGS) entry which is preliminary data.</text>
</comment>
<evidence type="ECO:0000313" key="1">
    <source>
        <dbReference type="EMBL" id="KAH6640289.1"/>
    </source>
</evidence>
<name>A0ACB7PH07_9PEZI</name>
<proteinExistence type="predicted"/>
<accession>A0ACB7PH07</accession>
<reference evidence="1 2" key="1">
    <citation type="journal article" date="2021" name="Nat. Commun.">
        <title>Genetic determinants of endophytism in the Arabidopsis root mycobiome.</title>
        <authorList>
            <person name="Mesny F."/>
            <person name="Miyauchi S."/>
            <person name="Thiergart T."/>
            <person name="Pickel B."/>
            <person name="Atanasova L."/>
            <person name="Karlsson M."/>
            <person name="Huettel B."/>
            <person name="Barry K.W."/>
            <person name="Haridas S."/>
            <person name="Chen C."/>
            <person name="Bauer D."/>
            <person name="Andreopoulos W."/>
            <person name="Pangilinan J."/>
            <person name="LaButti K."/>
            <person name="Riley R."/>
            <person name="Lipzen A."/>
            <person name="Clum A."/>
            <person name="Drula E."/>
            <person name="Henrissat B."/>
            <person name="Kohler A."/>
            <person name="Grigoriev I.V."/>
            <person name="Martin F.M."/>
            <person name="Hacquard S."/>
        </authorList>
    </citation>
    <scope>NUCLEOTIDE SEQUENCE [LARGE SCALE GENOMIC DNA]</scope>
    <source>
        <strain evidence="1 2">MPI-SDFR-AT-0079</strain>
    </source>
</reference>